<proteinExistence type="inferred from homology"/>
<dbReference type="PANTHER" id="PTHR43017:SF1">
    <property type="entry name" value="ACETYLTRANSFERASE YJL218W-RELATED"/>
    <property type="match status" value="1"/>
</dbReference>
<dbReference type="EC" id="2.3.1.-" evidence="5"/>
<dbReference type="Gene3D" id="2.160.10.10">
    <property type="entry name" value="Hexapeptide repeat proteins"/>
    <property type="match status" value="1"/>
</dbReference>
<keyword evidence="3" id="KW-0677">Repeat</keyword>
<evidence type="ECO:0000313" key="7">
    <source>
        <dbReference type="EMBL" id="GLI54919.1"/>
    </source>
</evidence>
<comment type="similarity">
    <text evidence="1 5">Belongs to the transferase hexapeptide repeat family.</text>
</comment>
<evidence type="ECO:0000256" key="1">
    <source>
        <dbReference type="ARBA" id="ARBA00007274"/>
    </source>
</evidence>
<dbReference type="EMBL" id="BSDY01000002">
    <property type="protein sequence ID" value="GLI54919.1"/>
    <property type="molecule type" value="Genomic_DNA"/>
</dbReference>
<evidence type="ECO:0000256" key="3">
    <source>
        <dbReference type="ARBA" id="ARBA00022737"/>
    </source>
</evidence>
<evidence type="ECO:0000259" key="6">
    <source>
        <dbReference type="SMART" id="SM01266"/>
    </source>
</evidence>
<dbReference type="PANTHER" id="PTHR43017">
    <property type="entry name" value="GALACTOSIDE O-ACETYLTRANSFERASE"/>
    <property type="match status" value="1"/>
</dbReference>
<name>A0A9W6LLN7_9FUSO</name>
<dbReference type="SMART" id="SM01266">
    <property type="entry name" value="Mac"/>
    <property type="match status" value="1"/>
</dbReference>
<sequence>MTEREKMIAQMDYQPWDEELAGDRKKAKKLCREYNLMAFEDEARRKEVLKELFRRKTDAHIEPNFWCDYGYNITLGKGFYANHNLTILDCARVIIGDNVLCAPNVQIYTAAHPLDPVTRRSGMEFAREIRIGNDVWIGGGAIILPGVSVGDNVVIGAGSVVTKDIPANVVVGGNPARIIKRWEDQ</sequence>
<dbReference type="InterPro" id="IPR039369">
    <property type="entry name" value="LacA-like"/>
</dbReference>
<evidence type="ECO:0000256" key="2">
    <source>
        <dbReference type="ARBA" id="ARBA00022679"/>
    </source>
</evidence>
<organism evidence="7 8">
    <name type="scientific">Propionigenium maris DSM 9537</name>
    <dbReference type="NCBI Taxonomy" id="1123000"/>
    <lineage>
        <taxon>Bacteria</taxon>
        <taxon>Fusobacteriati</taxon>
        <taxon>Fusobacteriota</taxon>
        <taxon>Fusobacteriia</taxon>
        <taxon>Fusobacteriales</taxon>
        <taxon>Fusobacteriaceae</taxon>
        <taxon>Propionigenium</taxon>
    </lineage>
</organism>
<keyword evidence="2 5" id="KW-0808">Transferase</keyword>
<keyword evidence="4 5" id="KW-0012">Acyltransferase</keyword>
<dbReference type="PROSITE" id="PS00101">
    <property type="entry name" value="HEXAPEP_TRANSFERASES"/>
    <property type="match status" value="1"/>
</dbReference>
<dbReference type="Pfam" id="PF00132">
    <property type="entry name" value="Hexapep"/>
    <property type="match status" value="1"/>
</dbReference>
<dbReference type="InterPro" id="IPR001451">
    <property type="entry name" value="Hexapep"/>
</dbReference>
<dbReference type="CDD" id="cd03357">
    <property type="entry name" value="LbH_MAT_GAT"/>
    <property type="match status" value="1"/>
</dbReference>
<dbReference type="Pfam" id="PF12464">
    <property type="entry name" value="Mac"/>
    <property type="match status" value="1"/>
</dbReference>
<dbReference type="InterPro" id="IPR024688">
    <property type="entry name" value="Mac_dom"/>
</dbReference>
<dbReference type="Proteomes" id="UP001144471">
    <property type="component" value="Unassembled WGS sequence"/>
</dbReference>
<evidence type="ECO:0000313" key="8">
    <source>
        <dbReference type="Proteomes" id="UP001144471"/>
    </source>
</evidence>
<dbReference type="GO" id="GO:0008870">
    <property type="term" value="F:galactoside O-acetyltransferase activity"/>
    <property type="evidence" value="ECO:0007669"/>
    <property type="project" value="TreeGrafter"/>
</dbReference>
<dbReference type="AlphaFoldDB" id="A0A9W6LLN7"/>
<dbReference type="SUPFAM" id="SSF51161">
    <property type="entry name" value="Trimeric LpxA-like enzymes"/>
    <property type="match status" value="1"/>
</dbReference>
<dbReference type="InterPro" id="IPR011004">
    <property type="entry name" value="Trimer_LpxA-like_sf"/>
</dbReference>
<evidence type="ECO:0000256" key="5">
    <source>
        <dbReference type="RuleBase" id="RU367021"/>
    </source>
</evidence>
<evidence type="ECO:0000256" key="4">
    <source>
        <dbReference type="ARBA" id="ARBA00023315"/>
    </source>
</evidence>
<keyword evidence="8" id="KW-1185">Reference proteome</keyword>
<accession>A0A9W6LLN7</accession>
<dbReference type="InterPro" id="IPR018357">
    <property type="entry name" value="Hexapep_transf_CS"/>
</dbReference>
<reference evidence="7" key="1">
    <citation type="submission" date="2022-12" db="EMBL/GenBank/DDBJ databases">
        <title>Reference genome sequencing for broad-spectrum identification of bacterial and archaeal isolates by mass spectrometry.</title>
        <authorList>
            <person name="Sekiguchi Y."/>
            <person name="Tourlousse D.M."/>
        </authorList>
    </citation>
    <scope>NUCLEOTIDE SEQUENCE</scope>
    <source>
        <strain evidence="7">10succ1</strain>
    </source>
</reference>
<dbReference type="FunFam" id="2.160.10.10:FF:000008">
    <property type="entry name" value="Maltose O-acetyltransferase"/>
    <property type="match status" value="1"/>
</dbReference>
<gene>
    <name evidence="7" type="primary">maa</name>
    <name evidence="7" type="ORF">PM10SUCC1_04340</name>
</gene>
<feature type="domain" description="Maltose/galactoside acetyltransferase" evidence="6">
    <location>
        <begin position="4"/>
        <end position="58"/>
    </location>
</feature>
<comment type="caution">
    <text evidence="7">The sequence shown here is derived from an EMBL/GenBank/DDBJ whole genome shotgun (WGS) entry which is preliminary data.</text>
</comment>
<protein>
    <recommendedName>
        <fullName evidence="5">Acetyltransferase</fullName>
        <ecNumber evidence="5">2.3.1.-</ecNumber>
    </recommendedName>
</protein>
<dbReference type="RefSeq" id="WP_281833075.1">
    <property type="nucleotide sequence ID" value="NZ_BSDY01000002.1"/>
</dbReference>